<organism evidence="2 3">
    <name type="scientific">Baekduia soli</name>
    <dbReference type="NCBI Taxonomy" id="496014"/>
    <lineage>
        <taxon>Bacteria</taxon>
        <taxon>Bacillati</taxon>
        <taxon>Actinomycetota</taxon>
        <taxon>Thermoleophilia</taxon>
        <taxon>Solirubrobacterales</taxon>
        <taxon>Baekduiaceae</taxon>
        <taxon>Baekduia</taxon>
    </lineage>
</organism>
<feature type="domain" description="Coenzyme Q-binding protein COQ10 START" evidence="1">
    <location>
        <begin position="87"/>
        <end position="211"/>
    </location>
</feature>
<sequence length="235" mass="25631">MAGLEREVPEGDAVAAVGQLERHDRAARAREVAVHDDELARAADVVVVAQAGQRRAGEGPGFVHGRAGTVPGAHAHLHPAARAGPARPPADVFPFFADARNLEAITPPILRFEVITPGEIPMRVGTLIQYRLTLRGIGVNWLTSIQEWDPPHRFVDTQVRGPYALWHHTHDFEEITDAGPPATRMTDTVRYAIGFGPLGELAARGFVHRDVAAIFDYRRETVVERMRASGVLDAA</sequence>
<evidence type="ECO:0000313" key="2">
    <source>
        <dbReference type="EMBL" id="QEC48932.1"/>
    </source>
</evidence>
<proteinExistence type="predicted"/>
<dbReference type="EMBL" id="CP042430">
    <property type="protein sequence ID" value="QEC48932.1"/>
    <property type="molecule type" value="Genomic_DNA"/>
</dbReference>
<evidence type="ECO:0000313" key="3">
    <source>
        <dbReference type="Proteomes" id="UP000321805"/>
    </source>
</evidence>
<accession>A0A5B8U8C2</accession>
<dbReference type="OrthoDB" id="9801773at2"/>
<dbReference type="CDD" id="cd07820">
    <property type="entry name" value="SRPBCC_3"/>
    <property type="match status" value="1"/>
</dbReference>
<keyword evidence="3" id="KW-1185">Reference proteome</keyword>
<dbReference type="Pfam" id="PF03364">
    <property type="entry name" value="Polyketide_cyc"/>
    <property type="match status" value="1"/>
</dbReference>
<name>A0A5B8U8C2_9ACTN</name>
<gene>
    <name evidence="2" type="ORF">FSW04_16040</name>
</gene>
<dbReference type="AlphaFoldDB" id="A0A5B8U8C2"/>
<evidence type="ECO:0000259" key="1">
    <source>
        <dbReference type="Pfam" id="PF03364"/>
    </source>
</evidence>
<dbReference type="Proteomes" id="UP000321805">
    <property type="component" value="Chromosome"/>
</dbReference>
<dbReference type="InterPro" id="IPR005031">
    <property type="entry name" value="COQ10_START"/>
</dbReference>
<reference evidence="2 3" key="1">
    <citation type="journal article" date="2018" name="J. Microbiol.">
        <title>Baekduia soli gen. nov., sp. nov., a novel bacterium isolated from the soil of Baekdu Mountain and proposal of a novel family name, Baekduiaceae fam. nov.</title>
        <authorList>
            <person name="An D.S."/>
            <person name="Siddiqi M.Z."/>
            <person name="Kim K.H."/>
            <person name="Yu H.S."/>
            <person name="Im W.T."/>
        </authorList>
    </citation>
    <scope>NUCLEOTIDE SEQUENCE [LARGE SCALE GENOMIC DNA]</scope>
    <source>
        <strain evidence="2 3">BR7-21</strain>
    </source>
</reference>
<protein>
    <submittedName>
        <fullName evidence="2">SRPBCC family protein</fullName>
    </submittedName>
</protein>
<dbReference type="SUPFAM" id="SSF55961">
    <property type="entry name" value="Bet v1-like"/>
    <property type="match status" value="1"/>
</dbReference>
<dbReference type="KEGG" id="bsol:FSW04_16040"/>
<dbReference type="Gene3D" id="3.30.530.20">
    <property type="match status" value="1"/>
</dbReference>
<dbReference type="InterPro" id="IPR023393">
    <property type="entry name" value="START-like_dom_sf"/>
</dbReference>